<organism evidence="1 2">
    <name type="scientific">Flavobacterium silvaticum</name>
    <dbReference type="NCBI Taxonomy" id="1852020"/>
    <lineage>
        <taxon>Bacteria</taxon>
        <taxon>Pseudomonadati</taxon>
        <taxon>Bacteroidota</taxon>
        <taxon>Flavobacteriia</taxon>
        <taxon>Flavobacteriales</taxon>
        <taxon>Flavobacteriaceae</taxon>
        <taxon>Flavobacterium</taxon>
    </lineage>
</organism>
<dbReference type="InterPro" id="IPR021615">
    <property type="entry name" value="Omp28"/>
</dbReference>
<keyword evidence="2" id="KW-1185">Reference proteome</keyword>
<sequence length="349" mass="38603">MKKLQFIFLFVATAFLASCSKDYEALPSVGEIRLNADETVKLIGETVTISVVDDLGDDVTDEAEITINGEPFSGTTFSSATTGTFSFKATYAGLVTNQQDITFRDPSQIVYKRNILIEDYTGTWCGYCPRVAWGIEKLAEQTQNFVAVGIHRASSVPTDAAYDPYNFDTTELENMVNIPGYPKGMVNRTFLWPFPEPNKINQVLDQGLGDPKLGLSLTSTADANSYNLTVNARFAQQFSNLKLVVYVVENGLVHDQHNYTTYYNDVDPIPNFVHNHVLRSILTAQLGDAIADSEANQSHEFARTFSLPFPSNVENKAEVEFVAFIVGADNSVINAQKAHVGTTKDYEEL</sequence>
<proteinExistence type="predicted"/>
<dbReference type="Pfam" id="PF11551">
    <property type="entry name" value="Omp28"/>
    <property type="match status" value="1"/>
</dbReference>
<evidence type="ECO:0000313" key="1">
    <source>
        <dbReference type="EMBL" id="NMH28606.1"/>
    </source>
</evidence>
<dbReference type="AlphaFoldDB" id="A0A972FM86"/>
<dbReference type="Gene3D" id="2.60.40.10">
    <property type="entry name" value="Immunoglobulins"/>
    <property type="match status" value="1"/>
</dbReference>
<accession>A0A972FM86</accession>
<comment type="caution">
    <text evidence="1">The sequence shown here is derived from an EMBL/GenBank/DDBJ whole genome shotgun (WGS) entry which is preliminary data.</text>
</comment>
<dbReference type="EMBL" id="JAAMPU010000106">
    <property type="protein sequence ID" value="NMH28606.1"/>
    <property type="molecule type" value="Genomic_DNA"/>
</dbReference>
<evidence type="ECO:0000313" key="2">
    <source>
        <dbReference type="Proteomes" id="UP000712080"/>
    </source>
</evidence>
<dbReference type="Proteomes" id="UP000712080">
    <property type="component" value="Unassembled WGS sequence"/>
</dbReference>
<dbReference type="InterPro" id="IPR036249">
    <property type="entry name" value="Thioredoxin-like_sf"/>
</dbReference>
<name>A0A972FM86_9FLAO</name>
<dbReference type="RefSeq" id="WP_169527713.1">
    <property type="nucleotide sequence ID" value="NZ_JAAMPU010000106.1"/>
</dbReference>
<protein>
    <submittedName>
        <fullName evidence="1">Omp28-related outer membrane protein</fullName>
    </submittedName>
</protein>
<dbReference type="SUPFAM" id="SSF52833">
    <property type="entry name" value="Thioredoxin-like"/>
    <property type="match status" value="1"/>
</dbReference>
<gene>
    <name evidence="1" type="ORF">G6047_11235</name>
</gene>
<dbReference type="InterPro" id="IPR013783">
    <property type="entry name" value="Ig-like_fold"/>
</dbReference>
<reference evidence="1" key="1">
    <citation type="submission" date="2020-02" db="EMBL/GenBank/DDBJ databases">
        <title>Flavobacterium sp. genome.</title>
        <authorList>
            <person name="Jung H.S."/>
            <person name="Baek J.H."/>
            <person name="Jeon C.O."/>
        </authorList>
    </citation>
    <scope>NUCLEOTIDE SEQUENCE</scope>
    <source>
        <strain evidence="1">SE-s28</strain>
    </source>
</reference>
<dbReference type="PROSITE" id="PS51257">
    <property type="entry name" value="PROKAR_LIPOPROTEIN"/>
    <property type="match status" value="1"/>
</dbReference>